<keyword evidence="3" id="KW-1185">Reference proteome</keyword>
<keyword evidence="1" id="KW-0472">Membrane</keyword>
<feature type="transmembrane region" description="Helical" evidence="1">
    <location>
        <begin position="325"/>
        <end position="347"/>
    </location>
</feature>
<sequence length="395" mass="42274">MQIATYRFDRLEFSGSLGDLGTLIPLSVSLILLTGLGVTPVFLMVGLFYIFSGLYFKLPIPVQPLKVVSAIAIAFPDKISLPVIAASGILFGVILLFLAFTGLIDWLAKFFTKPIMRGIQLGLGFILMNKGIGFILRTEFFIQQPGSMFSFGGISLNLVLGIIGTLLTLLLLSSKRFPAALVLVTAGFVIGILFGGLNNMTLRPGPTSVQFYMPSGSDFITAFILLVIPQIPLTLGNAVMGTADTCYTLFGKNDLTNKATYRAFGVSMGLMNMVTGMIAGMPMCHGAGGLAAHYRFGARTGGANIMIGLVFLIIALIFGKIGISFLSAIPNAVLGILLLFAGLELALMIKDVTEKNDLFLSFLIAGIGFATTNMGIAFFLGIIIAYLMKWKNIQL</sequence>
<evidence type="ECO:0000256" key="1">
    <source>
        <dbReference type="SAM" id="Phobius"/>
    </source>
</evidence>
<feature type="transmembrane region" description="Helical" evidence="1">
    <location>
        <begin position="261"/>
        <end position="281"/>
    </location>
</feature>
<dbReference type="PANTHER" id="PTHR31970:SF9">
    <property type="entry name" value="MOLYBDATE TRANSPORTER 2"/>
    <property type="match status" value="1"/>
</dbReference>
<organism evidence="2 3">
    <name type="scientific">Desulfonema magnum</name>
    <dbReference type="NCBI Taxonomy" id="45655"/>
    <lineage>
        <taxon>Bacteria</taxon>
        <taxon>Pseudomonadati</taxon>
        <taxon>Thermodesulfobacteriota</taxon>
        <taxon>Desulfobacteria</taxon>
        <taxon>Desulfobacterales</taxon>
        <taxon>Desulfococcaceae</taxon>
        <taxon>Desulfonema</taxon>
    </lineage>
</organism>
<protein>
    <submittedName>
        <fullName evidence="2">MFS superfamily protein</fullName>
    </submittedName>
</protein>
<reference evidence="2" key="1">
    <citation type="journal article" date="2021" name="Microb. Physiol.">
        <title>Proteogenomic Insights into the Physiology of Marine, Sulfate-Reducing, Filamentous Desulfonema limicola and Desulfonema magnum.</title>
        <authorList>
            <person name="Schnaars V."/>
            <person name="Wohlbrand L."/>
            <person name="Scheve S."/>
            <person name="Hinrichs C."/>
            <person name="Reinhardt R."/>
            <person name="Rabus R."/>
        </authorList>
    </citation>
    <scope>NUCLEOTIDE SEQUENCE</scope>
    <source>
        <strain evidence="2">4be13</strain>
    </source>
</reference>
<dbReference type="Pfam" id="PF16983">
    <property type="entry name" value="MFS_MOT1"/>
    <property type="match status" value="2"/>
</dbReference>
<feature type="transmembrane region" description="Helical" evidence="1">
    <location>
        <begin position="119"/>
        <end position="136"/>
    </location>
</feature>
<dbReference type="AlphaFoldDB" id="A0A975BQ24"/>
<dbReference type="KEGG" id="dmm:dnm_056120"/>
<name>A0A975BQ24_9BACT</name>
<proteinExistence type="predicted"/>
<accession>A0A975BQ24</accession>
<evidence type="ECO:0000313" key="3">
    <source>
        <dbReference type="Proteomes" id="UP000663722"/>
    </source>
</evidence>
<feature type="transmembrane region" description="Helical" evidence="1">
    <location>
        <begin position="20"/>
        <end position="51"/>
    </location>
</feature>
<keyword evidence="1" id="KW-1133">Transmembrane helix</keyword>
<feature type="transmembrane region" description="Helical" evidence="1">
    <location>
        <begin position="179"/>
        <end position="199"/>
    </location>
</feature>
<feature type="transmembrane region" description="Helical" evidence="1">
    <location>
        <begin position="359"/>
        <end position="387"/>
    </location>
</feature>
<dbReference type="InterPro" id="IPR031563">
    <property type="entry name" value="MOT1/MOT2"/>
</dbReference>
<evidence type="ECO:0000313" key="2">
    <source>
        <dbReference type="EMBL" id="QTA89556.1"/>
    </source>
</evidence>
<feature type="transmembrane region" description="Helical" evidence="1">
    <location>
        <begin position="219"/>
        <end position="240"/>
    </location>
</feature>
<dbReference type="RefSeq" id="WP_207678124.1">
    <property type="nucleotide sequence ID" value="NZ_CP061800.1"/>
</dbReference>
<feature type="transmembrane region" description="Helical" evidence="1">
    <location>
        <begin position="148"/>
        <end position="172"/>
    </location>
</feature>
<feature type="transmembrane region" description="Helical" evidence="1">
    <location>
        <begin position="301"/>
        <end position="318"/>
    </location>
</feature>
<feature type="transmembrane region" description="Helical" evidence="1">
    <location>
        <begin position="83"/>
        <end position="107"/>
    </location>
</feature>
<dbReference type="PANTHER" id="PTHR31970">
    <property type="match status" value="1"/>
</dbReference>
<gene>
    <name evidence="2" type="ORF">dnm_056120</name>
</gene>
<dbReference type="EMBL" id="CP061800">
    <property type="protein sequence ID" value="QTA89556.1"/>
    <property type="molecule type" value="Genomic_DNA"/>
</dbReference>
<keyword evidence="1" id="KW-0812">Transmembrane</keyword>
<dbReference type="GO" id="GO:0015098">
    <property type="term" value="F:molybdate ion transmembrane transporter activity"/>
    <property type="evidence" value="ECO:0007669"/>
    <property type="project" value="InterPro"/>
</dbReference>
<dbReference type="Proteomes" id="UP000663722">
    <property type="component" value="Chromosome"/>
</dbReference>